<keyword evidence="3" id="KW-0964">Secreted</keyword>
<dbReference type="AlphaFoldDB" id="A0A9D5D230"/>
<dbReference type="FunFam" id="2.60.120.260:FF:000031">
    <property type="entry name" value="DUF642 family protein"/>
    <property type="match status" value="1"/>
</dbReference>
<feature type="chain" id="PRO_5038823539" description="DUF642 domain-containing protein" evidence="6">
    <location>
        <begin position="23"/>
        <end position="376"/>
    </location>
</feature>
<dbReference type="PANTHER" id="PTHR31265:SF2">
    <property type="entry name" value="F17A17.37 PROTEIN"/>
    <property type="match status" value="1"/>
</dbReference>
<protein>
    <recommendedName>
        <fullName evidence="7">DUF642 domain-containing protein</fullName>
    </recommendedName>
</protein>
<dbReference type="EMBL" id="JAGGNH010000002">
    <property type="protein sequence ID" value="KAJ0982673.1"/>
    <property type="molecule type" value="Genomic_DNA"/>
</dbReference>
<evidence type="ECO:0000259" key="7">
    <source>
        <dbReference type="Pfam" id="PF04862"/>
    </source>
</evidence>
<feature type="domain" description="DUF642" evidence="7">
    <location>
        <begin position="30"/>
        <end position="194"/>
    </location>
</feature>
<feature type="domain" description="DUF642" evidence="7">
    <location>
        <begin position="206"/>
        <end position="372"/>
    </location>
</feature>
<reference evidence="8" key="1">
    <citation type="submission" date="2021-03" db="EMBL/GenBank/DDBJ databases">
        <authorList>
            <person name="Li Z."/>
            <person name="Yang C."/>
        </authorList>
    </citation>
    <scope>NUCLEOTIDE SEQUENCE</scope>
    <source>
        <strain evidence="8">Dzin_1.0</strain>
        <tissue evidence="8">Leaf</tissue>
    </source>
</reference>
<dbReference type="Gene3D" id="2.60.120.260">
    <property type="entry name" value="Galactose-binding domain-like"/>
    <property type="match status" value="1"/>
</dbReference>
<proteinExistence type="predicted"/>
<reference evidence="8" key="2">
    <citation type="journal article" date="2022" name="Hortic Res">
        <title>The genome of Dioscorea zingiberensis sheds light on the biosynthesis, origin and evolution of the medicinally important diosgenin saponins.</title>
        <authorList>
            <person name="Li Y."/>
            <person name="Tan C."/>
            <person name="Li Z."/>
            <person name="Guo J."/>
            <person name="Li S."/>
            <person name="Chen X."/>
            <person name="Wang C."/>
            <person name="Dai X."/>
            <person name="Yang H."/>
            <person name="Song W."/>
            <person name="Hou L."/>
            <person name="Xu J."/>
            <person name="Tong Z."/>
            <person name="Xu A."/>
            <person name="Yuan X."/>
            <person name="Wang W."/>
            <person name="Yang Q."/>
            <person name="Chen L."/>
            <person name="Sun Z."/>
            <person name="Wang K."/>
            <person name="Pan B."/>
            <person name="Chen J."/>
            <person name="Bao Y."/>
            <person name="Liu F."/>
            <person name="Qi X."/>
            <person name="Gang D.R."/>
            <person name="Wen J."/>
            <person name="Li J."/>
        </authorList>
    </citation>
    <scope>NUCLEOTIDE SEQUENCE</scope>
    <source>
        <strain evidence="8">Dzin_1.0</strain>
    </source>
</reference>
<organism evidence="8 9">
    <name type="scientific">Dioscorea zingiberensis</name>
    <dbReference type="NCBI Taxonomy" id="325984"/>
    <lineage>
        <taxon>Eukaryota</taxon>
        <taxon>Viridiplantae</taxon>
        <taxon>Streptophyta</taxon>
        <taxon>Embryophyta</taxon>
        <taxon>Tracheophyta</taxon>
        <taxon>Spermatophyta</taxon>
        <taxon>Magnoliopsida</taxon>
        <taxon>Liliopsida</taxon>
        <taxon>Dioscoreales</taxon>
        <taxon>Dioscoreaceae</taxon>
        <taxon>Dioscorea</taxon>
    </lineage>
</organism>
<dbReference type="Pfam" id="PF04862">
    <property type="entry name" value="DUF642"/>
    <property type="match status" value="2"/>
</dbReference>
<dbReference type="Proteomes" id="UP001085076">
    <property type="component" value="Miscellaneous, Linkage group lg02"/>
</dbReference>
<keyword evidence="4 6" id="KW-0732">Signal</keyword>
<accession>A0A9D5D230</accession>
<evidence type="ECO:0000256" key="4">
    <source>
        <dbReference type="ARBA" id="ARBA00022729"/>
    </source>
</evidence>
<comment type="subcellular location">
    <subcellularLocation>
        <location evidence="1">Cell envelope</location>
    </subcellularLocation>
    <subcellularLocation>
        <location evidence="2">Secreted</location>
    </subcellularLocation>
</comment>
<comment type="caution">
    <text evidence="8">The sequence shown here is derived from an EMBL/GenBank/DDBJ whole genome shotgun (WGS) entry which is preliminary data.</text>
</comment>
<evidence type="ECO:0000256" key="2">
    <source>
        <dbReference type="ARBA" id="ARBA00004613"/>
    </source>
</evidence>
<dbReference type="InterPro" id="IPR052437">
    <property type="entry name" value="Pectin_Meth_Modulator"/>
</dbReference>
<keyword evidence="9" id="KW-1185">Reference proteome</keyword>
<sequence>MACVPLLFFCTLFIISSNHALAASSGGLDGLLANGNFEVSPKSSNINKTLIVGKHSLPNWVIHGHVEYISGGPQPGGMFFAVAHGVHAVRLGSHASISQNITVKLGKLYALTFGASRTCPQDEKLRVSVPPLSGDLPLQTLYSSNGGDTYAWAFSVSVPKSTGSNVTTVPVIFLNTGIQEDSSCGPLLDIVAIKELLPPFPTRDNLVKNGDFEEGPHVFKNSTSGVLLPPRQEDAISPLPGWIIESLKAVRFIDSAHFSVPYGQYAVELVAGRESAIAQVIRTVDGKPYNLTFVIGDGKNGCHGKMLVEAFAANATVKVPFESHGKGRFVAGSLKFNAIGSRTRITFFSSFYHTKDHDVGSLCGPVLDQVRVYPVS</sequence>
<evidence type="ECO:0000313" key="8">
    <source>
        <dbReference type="EMBL" id="KAJ0982673.1"/>
    </source>
</evidence>
<dbReference type="PANTHER" id="PTHR31265">
    <property type="entry name" value="OS02G0527500 PROTEIN-RELATED"/>
    <property type="match status" value="1"/>
</dbReference>
<dbReference type="GO" id="GO:0005576">
    <property type="term" value="C:extracellular region"/>
    <property type="evidence" value="ECO:0007669"/>
    <property type="project" value="UniProtKB-SubCell"/>
</dbReference>
<evidence type="ECO:0000256" key="6">
    <source>
        <dbReference type="SAM" id="SignalP"/>
    </source>
</evidence>
<evidence type="ECO:0000256" key="1">
    <source>
        <dbReference type="ARBA" id="ARBA00004196"/>
    </source>
</evidence>
<feature type="signal peptide" evidence="6">
    <location>
        <begin position="1"/>
        <end position="22"/>
    </location>
</feature>
<name>A0A9D5D230_9LILI</name>
<evidence type="ECO:0000256" key="3">
    <source>
        <dbReference type="ARBA" id="ARBA00022525"/>
    </source>
</evidence>
<evidence type="ECO:0000256" key="5">
    <source>
        <dbReference type="ARBA" id="ARBA00023180"/>
    </source>
</evidence>
<dbReference type="OrthoDB" id="1851446at2759"/>
<dbReference type="InterPro" id="IPR006946">
    <property type="entry name" value="DGR2-like_dom"/>
</dbReference>
<gene>
    <name evidence="8" type="ORF">J5N97_010928</name>
</gene>
<evidence type="ECO:0000313" key="9">
    <source>
        <dbReference type="Proteomes" id="UP001085076"/>
    </source>
</evidence>
<keyword evidence="5" id="KW-0325">Glycoprotein</keyword>